<evidence type="ECO:0000256" key="3">
    <source>
        <dbReference type="ARBA" id="ARBA00023242"/>
    </source>
</evidence>
<dbReference type="Pfam" id="PF12347">
    <property type="entry name" value="HJURP_C"/>
    <property type="match status" value="1"/>
</dbReference>
<evidence type="ECO:0000313" key="7">
    <source>
        <dbReference type="Proteomes" id="UP001233999"/>
    </source>
</evidence>
<feature type="region of interest" description="Disordered" evidence="4">
    <location>
        <begin position="252"/>
        <end position="358"/>
    </location>
</feature>
<reference evidence="6" key="2">
    <citation type="submission" date="2023-05" db="EMBL/GenBank/DDBJ databases">
        <authorList>
            <person name="Fouks B."/>
        </authorList>
    </citation>
    <scope>NUCLEOTIDE SEQUENCE</scope>
    <source>
        <strain evidence="6">Stay&amp;Tobe</strain>
        <tissue evidence="6">Testes</tissue>
    </source>
</reference>
<keyword evidence="2" id="KW-0238">DNA-binding</keyword>
<dbReference type="GO" id="GO:0003677">
    <property type="term" value="F:DNA binding"/>
    <property type="evidence" value="ECO:0007669"/>
    <property type="project" value="UniProtKB-KW"/>
</dbReference>
<feature type="compositionally biased region" description="Polar residues" evidence="4">
    <location>
        <begin position="81"/>
        <end position="110"/>
    </location>
</feature>
<feature type="non-terminal residue" evidence="6">
    <location>
        <position position="1"/>
    </location>
</feature>
<proteinExistence type="predicted"/>
<keyword evidence="3" id="KW-0539">Nucleus</keyword>
<sequence length="358" mass="37707">YQRSLKMYEALNKKEHKNGTCSPDSPEPDTEYQLTPRTEAKYTKIDEEFQMMMQRNQLNGSRVGMNQGNYSLPVSVPVNSNYDSSMLQTSPQMPHTSVSPRPSSSETDTVYPSGGMLEMSNGYPNSTSPLGGSPSPGPGPSPVLSNKNLQHAKQHSPGAGGGGGGRANLRVVIPTPQGHNLTTDEPSRSTSALNTPVVALQTPSIPGLGGYPSSLSAFGGQDFSVGPDMGLGTLSWNTHTLPTSLAHTSGLPHLAVSSSTPPPATSPLPVKIKSEPISPPRDGSSHSHSLGHPLSHLQTHGHGHTLPRPSSTGHLTPTPGTVTPTNLSSPGDPRHSSSSDYDSGPMQKRPRMNEGWAT</sequence>
<dbReference type="EMBL" id="JASPKZ010008866">
    <property type="protein sequence ID" value="KAJ9578652.1"/>
    <property type="molecule type" value="Genomic_DNA"/>
</dbReference>
<protein>
    <recommendedName>
        <fullName evidence="5">Holliday junction regulator protein family C-terminal domain-containing protein</fullName>
    </recommendedName>
</protein>
<dbReference type="GO" id="GO:0005634">
    <property type="term" value="C:nucleus"/>
    <property type="evidence" value="ECO:0007669"/>
    <property type="project" value="UniProtKB-SubCell"/>
</dbReference>
<evidence type="ECO:0000256" key="1">
    <source>
        <dbReference type="ARBA" id="ARBA00004123"/>
    </source>
</evidence>
<evidence type="ECO:0000313" key="6">
    <source>
        <dbReference type="EMBL" id="KAJ9578652.1"/>
    </source>
</evidence>
<organism evidence="6 7">
    <name type="scientific">Diploptera punctata</name>
    <name type="common">Pacific beetle cockroach</name>
    <dbReference type="NCBI Taxonomy" id="6984"/>
    <lineage>
        <taxon>Eukaryota</taxon>
        <taxon>Metazoa</taxon>
        <taxon>Ecdysozoa</taxon>
        <taxon>Arthropoda</taxon>
        <taxon>Hexapoda</taxon>
        <taxon>Insecta</taxon>
        <taxon>Pterygota</taxon>
        <taxon>Neoptera</taxon>
        <taxon>Polyneoptera</taxon>
        <taxon>Dictyoptera</taxon>
        <taxon>Blattodea</taxon>
        <taxon>Blaberoidea</taxon>
        <taxon>Blaberidae</taxon>
        <taxon>Diplopterinae</taxon>
        <taxon>Diploptera</taxon>
    </lineage>
</organism>
<feature type="domain" description="Holliday junction regulator protein family C-terminal" evidence="5">
    <location>
        <begin position="23"/>
        <end position="80"/>
    </location>
</feature>
<feature type="compositionally biased region" description="Low complexity" evidence="4">
    <location>
        <begin position="286"/>
        <end position="297"/>
    </location>
</feature>
<dbReference type="AlphaFoldDB" id="A0AAD8E6R5"/>
<evidence type="ECO:0000259" key="5">
    <source>
        <dbReference type="Pfam" id="PF12347"/>
    </source>
</evidence>
<name>A0AAD8E6R5_DIPPU</name>
<accession>A0AAD8E6R5</accession>
<comment type="subcellular location">
    <subcellularLocation>
        <location evidence="1">Nucleus</location>
    </subcellularLocation>
</comment>
<evidence type="ECO:0000256" key="2">
    <source>
        <dbReference type="ARBA" id="ARBA00023125"/>
    </source>
</evidence>
<dbReference type="Proteomes" id="UP001233999">
    <property type="component" value="Unassembled WGS sequence"/>
</dbReference>
<feature type="compositionally biased region" description="Polar residues" evidence="4">
    <location>
        <begin position="308"/>
        <end position="327"/>
    </location>
</feature>
<gene>
    <name evidence="6" type="ORF">L9F63_005142</name>
</gene>
<evidence type="ECO:0000256" key="4">
    <source>
        <dbReference type="SAM" id="MobiDB-lite"/>
    </source>
</evidence>
<dbReference type="InterPro" id="IPR022102">
    <property type="entry name" value="HJURP_C"/>
</dbReference>
<comment type="caution">
    <text evidence="6">The sequence shown here is derived from an EMBL/GenBank/DDBJ whole genome shotgun (WGS) entry which is preliminary data.</text>
</comment>
<feature type="region of interest" description="Disordered" evidence="4">
    <location>
        <begin position="11"/>
        <end position="37"/>
    </location>
</feature>
<reference evidence="6" key="1">
    <citation type="journal article" date="2023" name="IScience">
        <title>Live-bearing cockroach genome reveals convergent evolutionary mechanisms linked to viviparity in insects and beyond.</title>
        <authorList>
            <person name="Fouks B."/>
            <person name="Harrison M.C."/>
            <person name="Mikhailova A.A."/>
            <person name="Marchal E."/>
            <person name="English S."/>
            <person name="Carruthers M."/>
            <person name="Jennings E.C."/>
            <person name="Chiamaka E.L."/>
            <person name="Frigard R.A."/>
            <person name="Pippel M."/>
            <person name="Attardo G.M."/>
            <person name="Benoit J.B."/>
            <person name="Bornberg-Bauer E."/>
            <person name="Tobe S.S."/>
        </authorList>
    </citation>
    <scope>NUCLEOTIDE SEQUENCE</scope>
    <source>
        <strain evidence="6">Stay&amp;Tobe</strain>
    </source>
</reference>
<keyword evidence="7" id="KW-1185">Reference proteome</keyword>
<feature type="region of interest" description="Disordered" evidence="4">
    <location>
        <begin position="81"/>
        <end position="171"/>
    </location>
</feature>